<gene>
    <name evidence="3" type="ORF">EUU25_13760</name>
</gene>
<keyword evidence="1" id="KW-1133">Transmembrane helix</keyword>
<dbReference type="InterPro" id="IPR007349">
    <property type="entry name" value="DUF418"/>
</dbReference>
<dbReference type="InterPro" id="IPR052529">
    <property type="entry name" value="Bact_Transport_Assoc"/>
</dbReference>
<feature type="transmembrane region" description="Helical" evidence="1">
    <location>
        <begin position="12"/>
        <end position="32"/>
    </location>
</feature>
<organism evidence="3 4">
    <name type="scientific">Sphingorhabdus lacus</name>
    <dbReference type="NCBI Taxonomy" id="392610"/>
    <lineage>
        <taxon>Bacteria</taxon>
        <taxon>Pseudomonadati</taxon>
        <taxon>Pseudomonadota</taxon>
        <taxon>Alphaproteobacteria</taxon>
        <taxon>Sphingomonadales</taxon>
        <taxon>Sphingomonadaceae</taxon>
        <taxon>Sphingorhabdus</taxon>
    </lineage>
</organism>
<feature type="transmembrane region" description="Helical" evidence="1">
    <location>
        <begin position="292"/>
        <end position="315"/>
    </location>
</feature>
<protein>
    <submittedName>
        <fullName evidence="3">DUF418 domain-containing protein</fullName>
    </submittedName>
</protein>
<dbReference type="PANTHER" id="PTHR30590">
    <property type="entry name" value="INNER MEMBRANE PROTEIN"/>
    <property type="match status" value="1"/>
</dbReference>
<evidence type="ECO:0000313" key="3">
    <source>
        <dbReference type="EMBL" id="QGY81584.1"/>
    </source>
</evidence>
<keyword evidence="4" id="KW-1185">Reference proteome</keyword>
<feature type="transmembrane region" description="Helical" evidence="1">
    <location>
        <begin position="52"/>
        <end position="75"/>
    </location>
</feature>
<feature type="transmembrane region" description="Helical" evidence="1">
    <location>
        <begin position="262"/>
        <end position="280"/>
    </location>
</feature>
<dbReference type="PANTHER" id="PTHR30590:SF2">
    <property type="entry name" value="INNER MEMBRANE PROTEIN"/>
    <property type="match status" value="1"/>
</dbReference>
<accession>A0A6I6L9U4</accession>
<keyword evidence="1" id="KW-0472">Membrane</keyword>
<dbReference type="KEGG" id="slaa:EUU25_13760"/>
<dbReference type="EMBL" id="CP035733">
    <property type="protein sequence ID" value="QGY81584.1"/>
    <property type="molecule type" value="Genomic_DNA"/>
</dbReference>
<feature type="transmembrane region" description="Helical" evidence="1">
    <location>
        <begin position="96"/>
        <end position="113"/>
    </location>
</feature>
<dbReference type="AlphaFoldDB" id="A0A6I6L9U4"/>
<feature type="transmembrane region" description="Helical" evidence="1">
    <location>
        <begin position="335"/>
        <end position="357"/>
    </location>
</feature>
<feature type="domain" description="DUF418" evidence="2">
    <location>
        <begin position="241"/>
        <end position="402"/>
    </location>
</feature>
<dbReference type="Proteomes" id="UP000428803">
    <property type="component" value="Chromosome"/>
</dbReference>
<dbReference type="Pfam" id="PF04235">
    <property type="entry name" value="DUF418"/>
    <property type="match status" value="1"/>
</dbReference>
<sequence>MQPETDRYLTLDAMRGFAVMGILAMNIVAFSMPEWAYVTPRAYGGLSADNQASWIFSFIFIDGKMRGLFSLMFGASMMLIIERAQAKGESAAKVHYARMFWLALFGLAHYFFLWFGDILFLYASVGCIAFLFRNWEPPRLIKWALILFGLGILFWGLQLGGLQVLQYFATQPDADPDMLKQYNEILRSNDFDLNVEDEIALHRGAYWPIVTEKLSEWYTPLAAVLQSIAETLPLMMIGMAMKKNGFITGEWDAAAYTQWAKRLVPAGLTASAALAAYLVFVDYDLISSLAVFLAWSAIPRLMLTVGYAALLILFITRTAHRKFIARVAATGQAAFTNYLGTSILMTTLFYGYGFGLFGSVSRVGLWPIVFAVWVLMLLWSQPWLAQYRYGPLEWLWRSLARGQVQAMTR</sequence>
<evidence type="ECO:0000259" key="2">
    <source>
        <dbReference type="Pfam" id="PF04235"/>
    </source>
</evidence>
<dbReference type="OrthoDB" id="9807744at2"/>
<evidence type="ECO:0000313" key="4">
    <source>
        <dbReference type="Proteomes" id="UP000428803"/>
    </source>
</evidence>
<dbReference type="RefSeq" id="WP_158901909.1">
    <property type="nucleotide sequence ID" value="NZ_CP035733.1"/>
</dbReference>
<reference evidence="4" key="1">
    <citation type="submission" date="2019-01" db="EMBL/GenBank/DDBJ databases">
        <title>Sphingorhabdus lacus sp.nov., isolated from an oligotrophic freshwater lake.</title>
        <authorList>
            <person name="Park M."/>
        </authorList>
    </citation>
    <scope>NUCLEOTIDE SEQUENCE [LARGE SCALE GENOMIC DNA]</scope>
    <source>
        <strain evidence="4">IMCC1753</strain>
    </source>
</reference>
<evidence type="ECO:0000256" key="1">
    <source>
        <dbReference type="SAM" id="Phobius"/>
    </source>
</evidence>
<name>A0A6I6L9U4_9SPHN</name>
<feature type="transmembrane region" description="Helical" evidence="1">
    <location>
        <begin position="363"/>
        <end position="379"/>
    </location>
</feature>
<feature type="transmembrane region" description="Helical" evidence="1">
    <location>
        <begin position="143"/>
        <end position="169"/>
    </location>
</feature>
<keyword evidence="1" id="KW-0812">Transmembrane</keyword>
<proteinExistence type="predicted"/>